<dbReference type="AlphaFoldDB" id="A0A7I7RXA5"/>
<keyword evidence="2" id="KW-0560">Oxidoreductase</keyword>
<accession>A0A7I7RXA5</accession>
<evidence type="ECO:0000256" key="4">
    <source>
        <dbReference type="PROSITE-ProRule" id="PRU00169"/>
    </source>
</evidence>
<organism evidence="6 7">
    <name type="scientific">Mycolicibacterium arabiense</name>
    <dbReference type="NCBI Taxonomy" id="1286181"/>
    <lineage>
        <taxon>Bacteria</taxon>
        <taxon>Bacillati</taxon>
        <taxon>Actinomycetota</taxon>
        <taxon>Actinomycetes</taxon>
        <taxon>Mycobacteriales</taxon>
        <taxon>Mycobacteriaceae</taxon>
        <taxon>Mycolicibacterium</taxon>
    </lineage>
</organism>
<dbReference type="PRINTS" id="PR00469">
    <property type="entry name" value="PNDRDTASEII"/>
</dbReference>
<evidence type="ECO:0000313" key="6">
    <source>
        <dbReference type="EMBL" id="BBY49252.1"/>
    </source>
</evidence>
<dbReference type="PANTHER" id="PTHR48105">
    <property type="entry name" value="THIOREDOXIN REDUCTASE 1-RELATED-RELATED"/>
    <property type="match status" value="1"/>
</dbReference>
<dbReference type="KEGG" id="marz:MARA_27200"/>
<keyword evidence="4" id="KW-0597">Phosphoprotein</keyword>
<geneLocation type="plasmid" evidence="7">
    <name>pjcm18538 dna</name>
</geneLocation>
<evidence type="ECO:0000256" key="1">
    <source>
        <dbReference type="ARBA" id="ARBA00022630"/>
    </source>
</evidence>
<dbReference type="RefSeq" id="WP_163918917.1">
    <property type="nucleotide sequence ID" value="NZ_AP022593.1"/>
</dbReference>
<keyword evidence="1" id="KW-0285">Flavoprotein</keyword>
<evidence type="ECO:0000313" key="7">
    <source>
        <dbReference type="Proteomes" id="UP000467428"/>
    </source>
</evidence>
<dbReference type="InterPro" id="IPR023753">
    <property type="entry name" value="FAD/NAD-binding_dom"/>
</dbReference>
<feature type="domain" description="Response regulatory" evidence="5">
    <location>
        <begin position="12"/>
        <end position="135"/>
    </location>
</feature>
<keyword evidence="7" id="KW-1185">Reference proteome</keyword>
<dbReference type="PRINTS" id="PR00368">
    <property type="entry name" value="FADPNR"/>
</dbReference>
<evidence type="ECO:0000256" key="2">
    <source>
        <dbReference type="ARBA" id="ARBA00023002"/>
    </source>
</evidence>
<protein>
    <submittedName>
        <fullName evidence="6">Fused response regulator/thioredoxin-disulfide reductase</fullName>
    </submittedName>
</protein>
<dbReference type="Pfam" id="PF07992">
    <property type="entry name" value="Pyr_redox_2"/>
    <property type="match status" value="1"/>
</dbReference>
<sequence>MSGPEHPQRRPAILTVDDDPAVSRAVARDLRRHYGERYRIVRAESGADALDTLKELKLRGETVAVFVADYRMPHMSGIEFLEKAMDVFPYAKRVLLTAYADTHAAIDAINVVDLDHYLLKPWDPPEEKLYPVIDGLLEEWRAVGDRGMPYTKVIGHRYSERSWQVRQFLARNEYSFRSVNADDPKGKQLLDAAGLDGSRLPVVITEKGDCLVEPTDVELAELLGLSTSPQLEMYDLAVIGGGPAGLAAAVYGASEGLKTVLIEKATTGGQAGRSSKIENYLGFPTGVSGAELTTSARRQAERFGAEVITTQEAGKLEINGVGAAHSIRLNEEDTVGARAIILATGVDYRQLEIAGCWEDPDNPANNYIGRGVYYGASVSDNSECAGEDVYIVGGANSAGQAAMYMSETAKSVTMVIRGPSLEAGMSQYLVDRVTKTPNIKIRTCTQVVDTGATDGHLSEIVLLDKQTGQRETVRCDRMCCFIGATPRTEWLEEAGIARDDHGFILSGPDLQNVVGWTLDRPPHHLETSVPGVFVAGDVRSESAKRVAAAVGEGSMAVMLVHRYLAEA</sequence>
<dbReference type="InterPro" id="IPR011006">
    <property type="entry name" value="CheY-like_superfamily"/>
</dbReference>
<dbReference type="PROSITE" id="PS50110">
    <property type="entry name" value="RESPONSE_REGULATORY"/>
    <property type="match status" value="1"/>
</dbReference>
<gene>
    <name evidence="6" type="ORF">MARA_27200</name>
</gene>
<proteinExistence type="predicted"/>
<dbReference type="Proteomes" id="UP000467428">
    <property type="component" value="Chromosome"/>
</dbReference>
<dbReference type="Gene3D" id="3.50.50.60">
    <property type="entry name" value="FAD/NAD(P)-binding domain"/>
    <property type="match status" value="2"/>
</dbReference>
<dbReference type="SUPFAM" id="SSF52172">
    <property type="entry name" value="CheY-like"/>
    <property type="match status" value="1"/>
</dbReference>
<dbReference type="Pfam" id="PF00072">
    <property type="entry name" value="Response_reg"/>
    <property type="match status" value="1"/>
</dbReference>
<dbReference type="GO" id="GO:0000160">
    <property type="term" value="P:phosphorelay signal transduction system"/>
    <property type="evidence" value="ECO:0007669"/>
    <property type="project" value="InterPro"/>
</dbReference>
<reference evidence="6 7" key="1">
    <citation type="journal article" date="2019" name="Emerg. Microbes Infect.">
        <title>Comprehensive subspecies identification of 175 nontuberculous mycobacteria species based on 7547 genomic profiles.</title>
        <authorList>
            <person name="Matsumoto Y."/>
            <person name="Kinjo T."/>
            <person name="Motooka D."/>
            <person name="Nabeya D."/>
            <person name="Jung N."/>
            <person name="Uechi K."/>
            <person name="Horii T."/>
            <person name="Iida T."/>
            <person name="Fujita J."/>
            <person name="Nakamura S."/>
        </authorList>
    </citation>
    <scope>NUCLEOTIDE SEQUENCE [LARGE SCALE GENOMIC DNA]</scope>
    <source>
        <strain evidence="6 7">JCM 18538</strain>
    </source>
</reference>
<dbReference type="CDD" id="cd17595">
    <property type="entry name" value="REC_TrxB"/>
    <property type="match status" value="1"/>
</dbReference>
<evidence type="ECO:0000256" key="3">
    <source>
        <dbReference type="ARBA" id="ARBA00048132"/>
    </source>
</evidence>
<dbReference type="InterPro" id="IPR001789">
    <property type="entry name" value="Sig_transdc_resp-reg_receiver"/>
</dbReference>
<dbReference type="SMART" id="SM00448">
    <property type="entry name" value="REC"/>
    <property type="match status" value="1"/>
</dbReference>
<feature type="modified residue" description="4-aspartylphosphate" evidence="4">
    <location>
        <position position="69"/>
    </location>
</feature>
<name>A0A7I7RXA5_9MYCO</name>
<dbReference type="SUPFAM" id="SSF51905">
    <property type="entry name" value="FAD/NAD(P)-binding domain"/>
    <property type="match status" value="1"/>
</dbReference>
<dbReference type="InterPro" id="IPR050097">
    <property type="entry name" value="Ferredoxin-NADP_redctase_2"/>
</dbReference>
<dbReference type="EMBL" id="AP022593">
    <property type="protein sequence ID" value="BBY49252.1"/>
    <property type="molecule type" value="Genomic_DNA"/>
</dbReference>
<evidence type="ECO:0000259" key="5">
    <source>
        <dbReference type="PROSITE" id="PS50110"/>
    </source>
</evidence>
<comment type="catalytic activity">
    <reaction evidence="3">
        <text>[thioredoxin]-dithiol + NADP(+) = [thioredoxin]-disulfide + NADPH + H(+)</text>
        <dbReference type="Rhea" id="RHEA:20345"/>
        <dbReference type="Rhea" id="RHEA-COMP:10698"/>
        <dbReference type="Rhea" id="RHEA-COMP:10700"/>
        <dbReference type="ChEBI" id="CHEBI:15378"/>
        <dbReference type="ChEBI" id="CHEBI:29950"/>
        <dbReference type="ChEBI" id="CHEBI:50058"/>
        <dbReference type="ChEBI" id="CHEBI:57783"/>
        <dbReference type="ChEBI" id="CHEBI:58349"/>
        <dbReference type="EC" id="1.8.1.9"/>
    </reaction>
</comment>
<dbReference type="Gene3D" id="3.40.50.2300">
    <property type="match status" value="1"/>
</dbReference>
<dbReference type="GO" id="GO:0004791">
    <property type="term" value="F:thioredoxin-disulfide reductase (NADPH) activity"/>
    <property type="evidence" value="ECO:0007669"/>
    <property type="project" value="UniProtKB-EC"/>
</dbReference>
<dbReference type="InterPro" id="IPR036188">
    <property type="entry name" value="FAD/NAD-bd_sf"/>
</dbReference>